<dbReference type="SMART" id="SM00256">
    <property type="entry name" value="FBOX"/>
    <property type="match status" value="1"/>
</dbReference>
<sequence length="530" mass="61902">MKRITRLLNVLAKAKANPNPRNQKDPTFCFKLVKLLDSFSKILKKVFPPQHHQQQQQQQSQQLDQHLQFEKLNNSTTTMELFNSMELNLPYEVILYIFSYLKLNDICELRLVSKTFNKICSEYSLWRTFIIKLSTATKPPPRVCHTAVVYNHNMYVYGGHLPDSHTFIKDVKSDLHEFNFDKRKWVKKITKGTPLPEKTEHSSVVYKDSMYIFGGYSGPQTYLDVSIYKLNLDSLEGSIIETKGDILPQGRSAHCSIVWEHYMYIFGGWDGTESNNSFFRFNFLNSEWQRVPSRGTPPPCIRSHSCVLYDHFMYIIGGYGPEGHTQYPYCYDLLSDEWISMAHNKDGPCSRSRLRSVVYDNHIWCLGGWDRSNYYNDLWKFNLETRTWSKIYSDFELSGIGQYSLVTHKNNLYIYGGYNPNTCSPQPNLYTYMVGHPQLHDNEIMSLEKIYDDNDEMIIDDEENEDEIEIEMEKQEEEEKQLQPSQQPSSSTLFDIEMSDSTNNNNSNNNEIKNNNIQVEQQEIILPSTS</sequence>
<dbReference type="PROSITE" id="PS50181">
    <property type="entry name" value="FBOX"/>
    <property type="match status" value="1"/>
</dbReference>
<dbReference type="PANTHER" id="PTHR46376:SF1">
    <property type="entry name" value="LEUCINE-ZIPPER-LIKE TRANSCRIPTIONAL REGULATOR 1"/>
    <property type="match status" value="1"/>
</dbReference>
<dbReference type="OMA" id="KLWIYDF"/>
<dbReference type="SUPFAM" id="SSF81383">
    <property type="entry name" value="F-box domain"/>
    <property type="match status" value="1"/>
</dbReference>
<feature type="region of interest" description="Disordered" evidence="3">
    <location>
        <begin position="472"/>
        <end position="530"/>
    </location>
</feature>
<evidence type="ECO:0000256" key="3">
    <source>
        <dbReference type="SAM" id="MobiDB-lite"/>
    </source>
</evidence>
<name>F4PX99_CACFS</name>
<evidence type="ECO:0000256" key="1">
    <source>
        <dbReference type="ARBA" id="ARBA00022441"/>
    </source>
</evidence>
<gene>
    <name evidence="5" type="ORF">DFA_07007</name>
</gene>
<dbReference type="OrthoDB" id="10250130at2759"/>
<evidence type="ECO:0000313" key="6">
    <source>
        <dbReference type="Proteomes" id="UP000007797"/>
    </source>
</evidence>
<proteinExistence type="predicted"/>
<dbReference type="PANTHER" id="PTHR46376">
    <property type="entry name" value="LEUCINE-ZIPPER-LIKE TRANSCRIPTIONAL REGULATOR 1"/>
    <property type="match status" value="1"/>
</dbReference>
<dbReference type="EMBL" id="GL883013">
    <property type="protein sequence ID" value="EGG19902.1"/>
    <property type="molecule type" value="Genomic_DNA"/>
</dbReference>
<evidence type="ECO:0000313" key="5">
    <source>
        <dbReference type="EMBL" id="EGG19902.1"/>
    </source>
</evidence>
<feature type="domain" description="F-box" evidence="4">
    <location>
        <begin position="83"/>
        <end position="129"/>
    </location>
</feature>
<evidence type="ECO:0000256" key="2">
    <source>
        <dbReference type="ARBA" id="ARBA00022737"/>
    </source>
</evidence>
<accession>F4PX99</accession>
<dbReference type="InterPro" id="IPR051568">
    <property type="entry name" value="LZTR1/Attractin"/>
</dbReference>
<protein>
    <submittedName>
        <fullName evidence="5">Kelch repeat-containing protein</fullName>
    </submittedName>
</protein>
<keyword evidence="6" id="KW-1185">Reference proteome</keyword>
<dbReference type="KEGG" id="dfa:DFA_07007"/>
<dbReference type="GeneID" id="14871944"/>
<dbReference type="SMART" id="SM00612">
    <property type="entry name" value="Kelch"/>
    <property type="match status" value="2"/>
</dbReference>
<dbReference type="InterPro" id="IPR036047">
    <property type="entry name" value="F-box-like_dom_sf"/>
</dbReference>
<reference evidence="6" key="1">
    <citation type="journal article" date="2011" name="Genome Res.">
        <title>Phylogeny-wide analysis of social amoeba genomes highlights ancient origins for complex intercellular communication.</title>
        <authorList>
            <person name="Heidel A.J."/>
            <person name="Lawal H.M."/>
            <person name="Felder M."/>
            <person name="Schilde C."/>
            <person name="Helps N.R."/>
            <person name="Tunggal B."/>
            <person name="Rivero F."/>
            <person name="John U."/>
            <person name="Schleicher M."/>
            <person name="Eichinger L."/>
            <person name="Platzer M."/>
            <person name="Noegel A.A."/>
            <person name="Schaap P."/>
            <person name="Gloeckner G."/>
        </authorList>
    </citation>
    <scope>NUCLEOTIDE SEQUENCE [LARGE SCALE GENOMIC DNA]</scope>
    <source>
        <strain evidence="6">SH3</strain>
    </source>
</reference>
<dbReference type="Gene3D" id="2.120.10.80">
    <property type="entry name" value="Kelch-type beta propeller"/>
    <property type="match status" value="1"/>
</dbReference>
<dbReference type="Proteomes" id="UP000007797">
    <property type="component" value="Unassembled WGS sequence"/>
</dbReference>
<keyword evidence="1" id="KW-0880">Kelch repeat</keyword>
<dbReference type="SUPFAM" id="SSF117281">
    <property type="entry name" value="Kelch motif"/>
    <property type="match status" value="2"/>
</dbReference>
<evidence type="ECO:0000259" key="4">
    <source>
        <dbReference type="PROSITE" id="PS50181"/>
    </source>
</evidence>
<dbReference type="InterPro" id="IPR006652">
    <property type="entry name" value="Kelch_1"/>
</dbReference>
<dbReference type="AlphaFoldDB" id="F4PX99"/>
<keyword evidence="2" id="KW-0677">Repeat</keyword>
<feature type="compositionally biased region" description="Low complexity" evidence="3">
    <location>
        <begin position="503"/>
        <end position="530"/>
    </location>
</feature>
<dbReference type="InterPro" id="IPR015915">
    <property type="entry name" value="Kelch-typ_b-propeller"/>
</dbReference>
<dbReference type="GO" id="GO:0005794">
    <property type="term" value="C:Golgi apparatus"/>
    <property type="evidence" value="ECO:0007669"/>
    <property type="project" value="TreeGrafter"/>
</dbReference>
<dbReference type="Pfam" id="PF12937">
    <property type="entry name" value="F-box-like"/>
    <property type="match status" value="1"/>
</dbReference>
<organism evidence="5 6">
    <name type="scientific">Cavenderia fasciculata</name>
    <name type="common">Slime mold</name>
    <name type="synonym">Dictyostelium fasciculatum</name>
    <dbReference type="NCBI Taxonomy" id="261658"/>
    <lineage>
        <taxon>Eukaryota</taxon>
        <taxon>Amoebozoa</taxon>
        <taxon>Evosea</taxon>
        <taxon>Eumycetozoa</taxon>
        <taxon>Dictyostelia</taxon>
        <taxon>Acytosteliales</taxon>
        <taxon>Cavenderiaceae</taxon>
        <taxon>Cavenderia</taxon>
    </lineage>
</organism>
<dbReference type="Pfam" id="PF24681">
    <property type="entry name" value="Kelch_KLHDC2_KLHL20_DRC7"/>
    <property type="match status" value="1"/>
</dbReference>
<dbReference type="RefSeq" id="XP_004366885.1">
    <property type="nucleotide sequence ID" value="XM_004366828.1"/>
</dbReference>
<dbReference type="InterPro" id="IPR001810">
    <property type="entry name" value="F-box_dom"/>
</dbReference>
<dbReference type="Gene3D" id="1.20.1280.50">
    <property type="match status" value="1"/>
</dbReference>